<accession>A0A1V9ZPX4</accession>
<dbReference type="EMBL" id="JNBS01001761">
    <property type="protein sequence ID" value="OQS00068.1"/>
    <property type="molecule type" value="Genomic_DNA"/>
</dbReference>
<dbReference type="PANTHER" id="PTHR21705:SF11">
    <property type="entry name" value="FHIP FAMILY PROTEIN CG3558"/>
    <property type="match status" value="1"/>
</dbReference>
<dbReference type="AlphaFoldDB" id="A0A1V9ZPX4"/>
<proteinExistence type="predicted"/>
<dbReference type="STRING" id="74557.A0A1V9ZPX4"/>
<keyword evidence="2" id="KW-1185">Reference proteome</keyword>
<organism evidence="1 2">
    <name type="scientific">Thraustotheca clavata</name>
    <dbReference type="NCBI Taxonomy" id="74557"/>
    <lineage>
        <taxon>Eukaryota</taxon>
        <taxon>Sar</taxon>
        <taxon>Stramenopiles</taxon>
        <taxon>Oomycota</taxon>
        <taxon>Saprolegniomycetes</taxon>
        <taxon>Saprolegniales</taxon>
        <taxon>Achlyaceae</taxon>
        <taxon>Thraustotheca</taxon>
    </lineage>
</organism>
<gene>
    <name evidence="1" type="ORF">THRCLA_06267</name>
</gene>
<name>A0A1V9ZPX4_9STRA</name>
<protein>
    <submittedName>
        <fullName evidence="1">Uncharacterized protein</fullName>
    </submittedName>
</protein>
<evidence type="ECO:0000313" key="1">
    <source>
        <dbReference type="EMBL" id="OQS00068.1"/>
    </source>
</evidence>
<comment type="caution">
    <text evidence="1">The sequence shown here is derived from an EMBL/GenBank/DDBJ whole genome shotgun (WGS) entry which is preliminary data.</text>
</comment>
<evidence type="ECO:0000313" key="2">
    <source>
        <dbReference type="Proteomes" id="UP000243217"/>
    </source>
</evidence>
<dbReference type="OrthoDB" id="5350595at2759"/>
<sequence>MSWLKSKMKAAASMVVHAAEVVAPSLNLSMSLYKTPVEEFHHRWQIISLFLEALAAENLPEAQQRKQLQDSSTRDNLAKLVKLLYAEEDALDRHVHDRETSIDQRPCMEYLLEHNVIQKLCEKATQDTPCGLMVLVIIFLTDLLRESKINYPILPTRGVYRSVCELIQGAIEREVHDEMVEKCLLHCLHALWVKLKGDPVQTEFFFMHIYKTTLPNNELTLSPTRISELVLFTGLLPHIYRSGKLGQKCREALAIASSLQEPGLARFILKMTPFCNYSVTGVIGAFDVLPKTLDVKNEKTFRSVDIEMIEADLEVLAARLRFCCTLAMVGTFEILDEERPPTPPKGTPAAVPIARVRSITKEILLQFHTRFLQGPFLESLLDTSEAASRTALVYARLILDMLVACGSSSASNPMLHVYISFLLNHQHAKASACGTVVPIVTASQDDVAPVAVAPLAKPQRLLQELIYRVNSLSSSLSIATMDLFSSLLRLRDPGIEDILLPMYQKAKSPVDIVWFASRFPHSSIATITSNSELWTAVKQHDFDALETFVDVPTLKDGELMSLLSYIAVAEQTACHEKSKPKLCDDSDTEDEDEDIQKRVLKRSSSWSIRMPSVSQVPAIFSEEPAHLSSQSLSSLFENVLFGRVERWLDNSFQENVALSGLLTILACTRPRLIFDWDQNSKSIRQVLEDLHKDAYVRIQRIPQGWQKVEDISAQLVENPNFEVEGIETNLVVSFIVLEEMLKELVALLVAQDTVKTLPLKPEGYYMEAKKQQIEPRYISEDSDSENDNGSAESLDKLLDLAVEQLASITKGAFFQSLGGDPIDEVDITIPVEP</sequence>
<dbReference type="InterPro" id="IPR019384">
    <property type="entry name" value="FHIP"/>
</dbReference>
<dbReference type="Proteomes" id="UP000243217">
    <property type="component" value="Unassembled WGS sequence"/>
</dbReference>
<reference evidence="1 2" key="1">
    <citation type="journal article" date="2014" name="Genome Biol. Evol.">
        <title>The secreted proteins of Achlya hypogyna and Thraustotheca clavata identify the ancestral oomycete secretome and reveal gene acquisitions by horizontal gene transfer.</title>
        <authorList>
            <person name="Misner I."/>
            <person name="Blouin N."/>
            <person name="Leonard G."/>
            <person name="Richards T.A."/>
            <person name="Lane C.E."/>
        </authorList>
    </citation>
    <scope>NUCLEOTIDE SEQUENCE [LARGE SCALE GENOMIC DNA]</scope>
    <source>
        <strain evidence="1 2">ATCC 34112</strain>
    </source>
</reference>
<dbReference type="PANTHER" id="PTHR21705">
    <property type="entry name" value="RAI16 PROTEIN-RELATED"/>
    <property type="match status" value="1"/>
</dbReference>
<dbReference type="Pfam" id="PF10257">
    <property type="entry name" value="RAI16-like"/>
    <property type="match status" value="1"/>
</dbReference>